<name>A0ABS1JAW2_9BACL</name>
<dbReference type="Pfam" id="PF01408">
    <property type="entry name" value="GFO_IDH_MocA"/>
    <property type="match status" value="1"/>
</dbReference>
<evidence type="ECO:0000259" key="3">
    <source>
        <dbReference type="Pfam" id="PF22725"/>
    </source>
</evidence>
<dbReference type="Gene3D" id="3.40.50.720">
    <property type="entry name" value="NAD(P)-binding Rossmann-like Domain"/>
    <property type="match status" value="1"/>
</dbReference>
<dbReference type="Pfam" id="PF22725">
    <property type="entry name" value="GFO_IDH_MocA_C3"/>
    <property type="match status" value="1"/>
</dbReference>
<dbReference type="InterPro" id="IPR036291">
    <property type="entry name" value="NAD(P)-bd_dom_sf"/>
</dbReference>
<evidence type="ECO:0000313" key="4">
    <source>
        <dbReference type="EMBL" id="MBL0387411.1"/>
    </source>
</evidence>
<evidence type="ECO:0000259" key="2">
    <source>
        <dbReference type="Pfam" id="PF01408"/>
    </source>
</evidence>
<reference evidence="4 5" key="1">
    <citation type="submission" date="2021-01" db="EMBL/GenBank/DDBJ databases">
        <title>Tumebacillus sp. strain ITR2 16S ribosomal RNA gene Genome sequencing and assembly.</title>
        <authorList>
            <person name="Kang M."/>
        </authorList>
    </citation>
    <scope>NUCLEOTIDE SEQUENCE [LARGE SCALE GENOMIC DNA]</scope>
    <source>
        <strain evidence="4 5">ITR2</strain>
    </source>
</reference>
<gene>
    <name evidence="4" type="ORF">JJB07_12180</name>
</gene>
<keyword evidence="5" id="KW-1185">Reference proteome</keyword>
<organism evidence="4 5">
    <name type="scientific">Tumebacillus amylolyticus</name>
    <dbReference type="NCBI Taxonomy" id="2801339"/>
    <lineage>
        <taxon>Bacteria</taxon>
        <taxon>Bacillati</taxon>
        <taxon>Bacillota</taxon>
        <taxon>Bacilli</taxon>
        <taxon>Bacillales</taxon>
        <taxon>Alicyclobacillaceae</taxon>
        <taxon>Tumebacillus</taxon>
    </lineage>
</organism>
<dbReference type="EMBL" id="JAEQNB010000003">
    <property type="protein sequence ID" value="MBL0387411.1"/>
    <property type="molecule type" value="Genomic_DNA"/>
</dbReference>
<dbReference type="Proteomes" id="UP000602284">
    <property type="component" value="Unassembled WGS sequence"/>
</dbReference>
<comment type="caution">
    <text evidence="4">The sequence shown here is derived from an EMBL/GenBank/DDBJ whole genome shotgun (WGS) entry which is preliminary data.</text>
</comment>
<feature type="domain" description="GFO/IDH/MocA-like oxidoreductase" evidence="3">
    <location>
        <begin position="135"/>
        <end position="252"/>
    </location>
</feature>
<dbReference type="PANTHER" id="PTHR43818">
    <property type="entry name" value="BCDNA.GH03377"/>
    <property type="match status" value="1"/>
</dbReference>
<protein>
    <submittedName>
        <fullName evidence="4">Gfo/Idh/MocA family oxidoreductase</fullName>
    </submittedName>
</protein>
<dbReference type="InterPro" id="IPR050463">
    <property type="entry name" value="Gfo/Idh/MocA_oxidrdct_glycsds"/>
</dbReference>
<dbReference type="PANTHER" id="PTHR43818:SF11">
    <property type="entry name" value="BCDNA.GH03377"/>
    <property type="match status" value="1"/>
</dbReference>
<dbReference type="Gene3D" id="3.30.360.10">
    <property type="entry name" value="Dihydrodipicolinate Reductase, domain 2"/>
    <property type="match status" value="1"/>
</dbReference>
<evidence type="ECO:0000256" key="1">
    <source>
        <dbReference type="ARBA" id="ARBA00023002"/>
    </source>
</evidence>
<proteinExistence type="predicted"/>
<feature type="domain" description="Gfo/Idh/MocA-like oxidoreductase N-terminal" evidence="2">
    <location>
        <begin position="4"/>
        <end position="122"/>
    </location>
</feature>
<dbReference type="InterPro" id="IPR000683">
    <property type="entry name" value="Gfo/Idh/MocA-like_OxRdtase_N"/>
</dbReference>
<dbReference type="InterPro" id="IPR055170">
    <property type="entry name" value="GFO_IDH_MocA-like_dom"/>
</dbReference>
<dbReference type="SUPFAM" id="SSF55347">
    <property type="entry name" value="Glyceraldehyde-3-phosphate dehydrogenase-like, C-terminal domain"/>
    <property type="match status" value="1"/>
</dbReference>
<dbReference type="SUPFAM" id="SSF51735">
    <property type="entry name" value="NAD(P)-binding Rossmann-fold domains"/>
    <property type="match status" value="1"/>
</dbReference>
<accession>A0ABS1JAW2</accession>
<keyword evidence="1" id="KW-0560">Oxidoreductase</keyword>
<sequence length="322" mass="36217">MTPIRVGVIGIGGVGGRVLEGFGMHEQTQVTAVCDLNPDLAKRVAEEHGAAAWYTDYREMLRGSELDLVYIAVPPKLHHRMAMDVLERGLHLFCEKPLANSVEEAQEMWEAAERAGVVHAMNFPTPYRSVWSEFSRLVEEGHLGELRRLDVTLQFHTWPRKWQQNPWIAGREQGGFVREVLPHYIQLIQHRFGRIARVHSEMTYGDDPNLCETAVLATFELDNGVRVLVDGQSNIAQKERIAFTAYGTEGTMQLADWSILRTGGVDEALETVPVPENNRHLGLIEDLVQAIDGKPAMLFDFRIGYEVQRVLEAVLSGGTHEL</sequence>
<evidence type="ECO:0000313" key="5">
    <source>
        <dbReference type="Proteomes" id="UP000602284"/>
    </source>
</evidence>